<name>A0A813ESI2_POLGL</name>
<keyword evidence="3" id="KW-1185">Reference proteome</keyword>
<dbReference type="Proteomes" id="UP000654075">
    <property type="component" value="Unassembled WGS sequence"/>
</dbReference>
<feature type="region of interest" description="Disordered" evidence="1">
    <location>
        <begin position="62"/>
        <end position="87"/>
    </location>
</feature>
<feature type="compositionally biased region" description="Low complexity" evidence="1">
    <location>
        <begin position="64"/>
        <end position="80"/>
    </location>
</feature>
<evidence type="ECO:0000313" key="3">
    <source>
        <dbReference type="Proteomes" id="UP000654075"/>
    </source>
</evidence>
<reference evidence="2" key="1">
    <citation type="submission" date="2021-02" db="EMBL/GenBank/DDBJ databases">
        <authorList>
            <person name="Dougan E. K."/>
            <person name="Rhodes N."/>
            <person name="Thang M."/>
            <person name="Chan C."/>
        </authorList>
    </citation>
    <scope>NUCLEOTIDE SEQUENCE</scope>
</reference>
<dbReference type="AlphaFoldDB" id="A0A813ESI2"/>
<feature type="non-terminal residue" evidence="2">
    <location>
        <position position="1"/>
    </location>
</feature>
<comment type="caution">
    <text evidence="2">The sequence shown here is derived from an EMBL/GenBank/DDBJ whole genome shotgun (WGS) entry which is preliminary data.</text>
</comment>
<feature type="non-terminal residue" evidence="2">
    <location>
        <position position="190"/>
    </location>
</feature>
<evidence type="ECO:0000313" key="2">
    <source>
        <dbReference type="EMBL" id="CAE8604260.1"/>
    </source>
</evidence>
<dbReference type="EMBL" id="CAJNNV010016208">
    <property type="protein sequence ID" value="CAE8604260.1"/>
    <property type="molecule type" value="Genomic_DNA"/>
</dbReference>
<proteinExistence type="predicted"/>
<gene>
    <name evidence="2" type="ORF">PGLA1383_LOCUS22433</name>
</gene>
<evidence type="ECO:0000256" key="1">
    <source>
        <dbReference type="SAM" id="MobiDB-lite"/>
    </source>
</evidence>
<accession>A0A813ESI2</accession>
<sequence length="190" mass="20295">ATFWLHPIHQCRGQEAASSSGLGIERTYFAPWLADEGDAAQTGAKWKGASRKQILEQLVQRVASGQSPDGSGDSPKSMSKSSRRFQLAKPPTQSVVLTDSCLSVMVSSTILDTIPLLLSDIWSAEVSGVRVEKDADKEDSPKYIVALAPRQETGDISMRTNSSNSAKDATVAKVQEPAVSAVWFLCVGGA</sequence>
<organism evidence="2 3">
    <name type="scientific">Polarella glacialis</name>
    <name type="common">Dinoflagellate</name>
    <dbReference type="NCBI Taxonomy" id="89957"/>
    <lineage>
        <taxon>Eukaryota</taxon>
        <taxon>Sar</taxon>
        <taxon>Alveolata</taxon>
        <taxon>Dinophyceae</taxon>
        <taxon>Suessiales</taxon>
        <taxon>Suessiaceae</taxon>
        <taxon>Polarella</taxon>
    </lineage>
</organism>
<protein>
    <submittedName>
        <fullName evidence="2">Uncharacterized protein</fullName>
    </submittedName>
</protein>